<dbReference type="SUPFAM" id="SSF49313">
    <property type="entry name" value="Cadherin-like"/>
    <property type="match status" value="2"/>
</dbReference>
<keyword evidence="3" id="KW-0677">Repeat</keyword>
<feature type="domain" description="Cadherin" evidence="9">
    <location>
        <begin position="70"/>
        <end position="165"/>
    </location>
</feature>
<proteinExistence type="predicted"/>
<keyword evidence="2" id="KW-0812">Transmembrane</keyword>
<dbReference type="SMART" id="SM00112">
    <property type="entry name" value="CA"/>
    <property type="match status" value="2"/>
</dbReference>
<evidence type="ECO:0000256" key="2">
    <source>
        <dbReference type="ARBA" id="ARBA00022692"/>
    </source>
</evidence>
<sequence>MMTRFHVATSLSALARTPTTILIVSFLMVQGHCNVSHIHPSVADEGEAPENHRPTMHVTSVRGQAGFAIVSEVTNIGEFVALVTVDDPDSEENGITSCQLDNYHFSLMKLDDNSYKIVTARRLDRENMPSYNVIIACRDGGSPSLSTSMTLNIEVADENDNAPVFTQAAYFFNVGEHERIGTEVGRVSARDNDIGDNARLTYGMEIDDDGDLFTIDRITGDIYTSRVLETEVHSQLTFRVVAYDRGSNPLTGTTTVVVK</sequence>
<dbReference type="EMBL" id="JACVVK020000562">
    <property type="protein sequence ID" value="KAK7465970.1"/>
    <property type="molecule type" value="Genomic_DNA"/>
</dbReference>
<evidence type="ECO:0000256" key="1">
    <source>
        <dbReference type="ARBA" id="ARBA00004167"/>
    </source>
</evidence>
<evidence type="ECO:0000259" key="9">
    <source>
        <dbReference type="PROSITE" id="PS50268"/>
    </source>
</evidence>
<dbReference type="PROSITE" id="PS00232">
    <property type="entry name" value="CADHERIN_1"/>
    <property type="match status" value="1"/>
</dbReference>
<comment type="subcellular location">
    <subcellularLocation>
        <location evidence="1">Membrane</location>
        <topology evidence="1">Single-pass membrane protein</topology>
    </subcellularLocation>
</comment>
<reference evidence="10 11" key="1">
    <citation type="journal article" date="2023" name="Sci. Data">
        <title>Genome assembly of the Korean intertidal mud-creeper Batillaria attramentaria.</title>
        <authorList>
            <person name="Patra A.K."/>
            <person name="Ho P.T."/>
            <person name="Jun S."/>
            <person name="Lee S.J."/>
            <person name="Kim Y."/>
            <person name="Won Y.J."/>
        </authorList>
    </citation>
    <scope>NUCLEOTIDE SEQUENCE [LARGE SCALE GENOMIC DNA]</scope>
    <source>
        <strain evidence="10">Wonlab-2016</strain>
    </source>
</reference>
<evidence type="ECO:0000313" key="11">
    <source>
        <dbReference type="Proteomes" id="UP001519460"/>
    </source>
</evidence>
<dbReference type="Gene3D" id="2.60.40.60">
    <property type="entry name" value="Cadherins"/>
    <property type="match status" value="2"/>
</dbReference>
<dbReference type="GO" id="GO:0016020">
    <property type="term" value="C:membrane"/>
    <property type="evidence" value="ECO:0007669"/>
    <property type="project" value="UniProtKB-SubCell"/>
</dbReference>
<dbReference type="FunFam" id="2.60.40.60:FF:000036">
    <property type="entry name" value="Protocadherin 9"/>
    <property type="match status" value="1"/>
</dbReference>
<keyword evidence="11" id="KW-1185">Reference proteome</keyword>
<dbReference type="PANTHER" id="PTHR24028:SF146">
    <property type="entry name" value="CADHERIN 96CB, ISOFORM D-RELATED"/>
    <property type="match status" value="1"/>
</dbReference>
<dbReference type="PROSITE" id="PS50268">
    <property type="entry name" value="CADHERIN_2"/>
    <property type="match status" value="2"/>
</dbReference>
<dbReference type="GO" id="GO:0005509">
    <property type="term" value="F:calcium ion binding"/>
    <property type="evidence" value="ECO:0007669"/>
    <property type="project" value="UniProtKB-UniRule"/>
</dbReference>
<name>A0ABD0J8M2_9CAEN</name>
<dbReference type="PANTHER" id="PTHR24028">
    <property type="entry name" value="CADHERIN-87A"/>
    <property type="match status" value="1"/>
</dbReference>
<dbReference type="PRINTS" id="PR00205">
    <property type="entry name" value="CADHERIN"/>
</dbReference>
<evidence type="ECO:0000313" key="10">
    <source>
        <dbReference type="EMBL" id="KAK7465970.1"/>
    </source>
</evidence>
<accession>A0ABD0J8M2</accession>
<evidence type="ECO:0000256" key="8">
    <source>
        <dbReference type="PROSITE-ProRule" id="PRU00043"/>
    </source>
</evidence>
<keyword evidence="4 8" id="KW-0106">Calcium</keyword>
<evidence type="ECO:0000256" key="5">
    <source>
        <dbReference type="ARBA" id="ARBA00022989"/>
    </source>
</evidence>
<dbReference type="InterPro" id="IPR002126">
    <property type="entry name" value="Cadherin-like_dom"/>
</dbReference>
<dbReference type="InterPro" id="IPR015919">
    <property type="entry name" value="Cadherin-like_sf"/>
</dbReference>
<gene>
    <name evidence="10" type="ORF">BaRGS_00037457</name>
</gene>
<dbReference type="InterPro" id="IPR020894">
    <property type="entry name" value="Cadherin_CS"/>
</dbReference>
<feature type="non-terminal residue" evidence="10">
    <location>
        <position position="259"/>
    </location>
</feature>
<keyword evidence="7" id="KW-0325">Glycoprotein</keyword>
<dbReference type="CDD" id="cd11304">
    <property type="entry name" value="Cadherin_repeat"/>
    <property type="match status" value="2"/>
</dbReference>
<evidence type="ECO:0000256" key="7">
    <source>
        <dbReference type="ARBA" id="ARBA00023180"/>
    </source>
</evidence>
<feature type="domain" description="Cadherin" evidence="9">
    <location>
        <begin position="166"/>
        <end position="259"/>
    </location>
</feature>
<evidence type="ECO:0000256" key="3">
    <source>
        <dbReference type="ARBA" id="ARBA00022737"/>
    </source>
</evidence>
<dbReference type="Proteomes" id="UP001519460">
    <property type="component" value="Unassembled WGS sequence"/>
</dbReference>
<dbReference type="AlphaFoldDB" id="A0ABD0J8M2"/>
<keyword evidence="5" id="KW-1133">Transmembrane helix</keyword>
<organism evidence="10 11">
    <name type="scientific">Batillaria attramentaria</name>
    <dbReference type="NCBI Taxonomy" id="370345"/>
    <lineage>
        <taxon>Eukaryota</taxon>
        <taxon>Metazoa</taxon>
        <taxon>Spiralia</taxon>
        <taxon>Lophotrochozoa</taxon>
        <taxon>Mollusca</taxon>
        <taxon>Gastropoda</taxon>
        <taxon>Caenogastropoda</taxon>
        <taxon>Sorbeoconcha</taxon>
        <taxon>Cerithioidea</taxon>
        <taxon>Batillariidae</taxon>
        <taxon>Batillaria</taxon>
    </lineage>
</organism>
<dbReference type="Pfam" id="PF00028">
    <property type="entry name" value="Cadherin"/>
    <property type="match status" value="2"/>
</dbReference>
<comment type="caution">
    <text evidence="10">The sequence shown here is derived from an EMBL/GenBank/DDBJ whole genome shotgun (WGS) entry which is preliminary data.</text>
</comment>
<protein>
    <recommendedName>
        <fullName evidence="9">Cadherin domain-containing protein</fullName>
    </recommendedName>
</protein>
<dbReference type="FunFam" id="2.60.40.60:FF:000020">
    <property type="entry name" value="Dachsous cadherin-related 1b"/>
    <property type="match status" value="1"/>
</dbReference>
<evidence type="ECO:0000256" key="6">
    <source>
        <dbReference type="ARBA" id="ARBA00023136"/>
    </source>
</evidence>
<dbReference type="InterPro" id="IPR050174">
    <property type="entry name" value="Protocadherin/Cadherin-CA"/>
</dbReference>
<keyword evidence="6" id="KW-0472">Membrane</keyword>
<evidence type="ECO:0000256" key="4">
    <source>
        <dbReference type="ARBA" id="ARBA00022837"/>
    </source>
</evidence>